<name>A0A821WG77_9NEOP</name>
<keyword evidence="2" id="KW-1185">Reference proteome</keyword>
<dbReference type="AlphaFoldDB" id="A0A821WG77"/>
<organism evidence="1 2">
    <name type="scientific">Pieris macdunnoughi</name>
    <dbReference type="NCBI Taxonomy" id="345717"/>
    <lineage>
        <taxon>Eukaryota</taxon>
        <taxon>Metazoa</taxon>
        <taxon>Ecdysozoa</taxon>
        <taxon>Arthropoda</taxon>
        <taxon>Hexapoda</taxon>
        <taxon>Insecta</taxon>
        <taxon>Pterygota</taxon>
        <taxon>Neoptera</taxon>
        <taxon>Endopterygota</taxon>
        <taxon>Lepidoptera</taxon>
        <taxon>Glossata</taxon>
        <taxon>Ditrysia</taxon>
        <taxon>Papilionoidea</taxon>
        <taxon>Pieridae</taxon>
        <taxon>Pierinae</taxon>
        <taxon>Pieris</taxon>
    </lineage>
</organism>
<sequence length="80" mass="9212">MPAWKLQVMEDPSSVDMGTGTIREDMRLKFRQSLKPRLTSANRQWICTSGIRTEFKANRESSEFTSCSTLYAARLECYVV</sequence>
<comment type="caution">
    <text evidence="1">The sequence shown here is derived from an EMBL/GenBank/DDBJ whole genome shotgun (WGS) entry which is preliminary data.</text>
</comment>
<dbReference type="EMBL" id="CAJOBZ010000061">
    <property type="protein sequence ID" value="CAF4923805.1"/>
    <property type="molecule type" value="Genomic_DNA"/>
</dbReference>
<evidence type="ECO:0000313" key="2">
    <source>
        <dbReference type="Proteomes" id="UP000663880"/>
    </source>
</evidence>
<proteinExistence type="predicted"/>
<gene>
    <name evidence="1" type="ORF">PMACD_LOCUS13269</name>
</gene>
<accession>A0A821WG77</accession>
<protein>
    <submittedName>
        <fullName evidence="1">Uncharacterized protein</fullName>
    </submittedName>
</protein>
<evidence type="ECO:0000313" key="1">
    <source>
        <dbReference type="EMBL" id="CAF4923805.1"/>
    </source>
</evidence>
<dbReference type="Proteomes" id="UP000663880">
    <property type="component" value="Unassembled WGS sequence"/>
</dbReference>
<reference evidence="1" key="1">
    <citation type="submission" date="2021-02" db="EMBL/GenBank/DDBJ databases">
        <authorList>
            <person name="Steward A R."/>
        </authorList>
    </citation>
    <scope>NUCLEOTIDE SEQUENCE</scope>
</reference>